<feature type="transmembrane region" description="Helical" evidence="1">
    <location>
        <begin position="946"/>
        <end position="966"/>
    </location>
</feature>
<dbReference type="HOGENOM" id="CLU_002755_1_2_7"/>
<accession>D0LNZ3</accession>
<keyword evidence="1" id="KW-0472">Membrane</keyword>
<dbReference type="PANTHER" id="PTHR32063:SF0">
    <property type="entry name" value="SWARMING MOTILITY PROTEIN SWRC"/>
    <property type="match status" value="1"/>
</dbReference>
<feature type="transmembrane region" description="Helical" evidence="1">
    <location>
        <begin position="556"/>
        <end position="574"/>
    </location>
</feature>
<dbReference type="SUPFAM" id="SSF82693">
    <property type="entry name" value="Multidrug efflux transporter AcrB pore domain, PN1, PN2, PC1 and PC2 subdomains"/>
    <property type="match status" value="2"/>
</dbReference>
<sequence length="1064" mass="111888">MGAGIIRWAISRPVSVSVGVILVVLFGALTISGIPIQLTPDVTVPYVTVRTTWPGATPAEVEAEILIEQEDALKSLPGLVRMTSQAQRGTGSIELELEVGASLDEALVRVSNLLSQVPEYPRTARQPVVSTSNTTGSPLAVMIIRSDPPGRAVAEYRTWVEEVILPQLERIRGVASIRLIGGRDTEVHVDFDPTALAARGVTVSQIRSALGAELSDVSAGDIPIGKRRYVVRTQVTPDVPEKLARTVLRTDDNGAVVTLGDVAEVRVGMRKPDAVAFNNGAPSMALLAYQESGSNVLEVTREIYDEVELLQRDFMAPEGLELRVISDQIGYIGGALDLVRNNLLVGAALAIGVLLLFLRSVGASMVVAVSIPLSTVGTVLIMSLLGRAVNIVSLAGMAFAIGMVVDNSIVVLENIDTWRGRVSDMGQAALSGAREVWGAIFASTCTTAAVFLPIVAWQDELGELLRDVALAISTAVFVSLLVSVVVIPSFAARVLRARKREDAEAAGEGEGGEAAKQSASDDAALAAPSEIDSAALPYRRVGSLVHWLVASPARSLLTAVIGVVGTAAIGLSLLPPTEYLPVGNRNIVFGVVVPPPGYSVEEMEQVGTYVQGRILSHLGKEVDGVPAIDRTFFTGSPDSAFMGAVAVDPEQVDAMAGFLRQVLSEIPDIIGFANKGSLFGRSLGGGRSIEIDITGSDLEGMSAFGGRLMGAIYGALPGSQVRPIPGLDLGAPEFRMLPKRSEASRQGLSSADIGLLVDAYVDGAIIGELGREGESKRDVILRASGVEIDSPADLLAAPVGTPAGSVIPAGEIADLVETLGPTVIQRIERRRAITLQVSPPEDVPFETAIARVRDELVPSLSAEGAIPGDIRLVFGGSAGKLDEAKTRFLEVLLLAVIITFLLLAALFEDFLAPVAILVTVPLAGAGGVIGLRIVDALLGPQALDMLTMTGFVILIGVVVNNAILIVDGSLSRMREQALSLEQAVTDAVRGRVRPILMSATTSLAGLLPLVLFPGSGSELYRGVGSIVLGGLAFSTFLSLFLVPAVFTSLWRMRFAVARLRTRRS</sequence>
<dbReference type="KEGG" id="hoh:Hoch_6349"/>
<feature type="transmembrane region" description="Helical" evidence="1">
    <location>
        <begin position="391"/>
        <end position="415"/>
    </location>
</feature>
<feature type="transmembrane region" description="Helical" evidence="1">
    <location>
        <begin position="436"/>
        <end position="456"/>
    </location>
</feature>
<dbReference type="Gene3D" id="3.30.70.1440">
    <property type="entry name" value="Multidrug efflux transporter AcrB pore domain"/>
    <property type="match status" value="1"/>
</dbReference>
<feature type="transmembrane region" description="Helical" evidence="1">
    <location>
        <begin position="995"/>
        <end position="1014"/>
    </location>
</feature>
<keyword evidence="1" id="KW-0812">Transmembrane</keyword>
<feature type="transmembrane region" description="Helical" evidence="1">
    <location>
        <begin position="888"/>
        <end position="907"/>
    </location>
</feature>
<evidence type="ECO:0000313" key="2">
    <source>
        <dbReference type="EMBL" id="ACY18819.1"/>
    </source>
</evidence>
<dbReference type="InterPro" id="IPR027463">
    <property type="entry name" value="AcrB_DN_DC_subdom"/>
</dbReference>
<dbReference type="Gene3D" id="3.30.70.1430">
    <property type="entry name" value="Multidrug efflux transporter AcrB pore domain"/>
    <property type="match status" value="2"/>
</dbReference>
<dbReference type="SUPFAM" id="SSF82866">
    <property type="entry name" value="Multidrug efflux transporter AcrB transmembrane domain"/>
    <property type="match status" value="2"/>
</dbReference>
<protein>
    <submittedName>
        <fullName evidence="2">Acriflavin resistance protein</fullName>
    </submittedName>
</protein>
<dbReference type="GO" id="GO:0005886">
    <property type="term" value="C:plasma membrane"/>
    <property type="evidence" value="ECO:0007669"/>
    <property type="project" value="TreeGrafter"/>
</dbReference>
<feature type="transmembrane region" description="Helical" evidence="1">
    <location>
        <begin position="14"/>
        <end position="36"/>
    </location>
</feature>
<dbReference type="STRING" id="502025.Hoch_6349"/>
<dbReference type="SUPFAM" id="SSF82714">
    <property type="entry name" value="Multidrug efflux transporter AcrB TolC docking domain, DN and DC subdomains"/>
    <property type="match status" value="2"/>
</dbReference>
<feature type="transmembrane region" description="Helical" evidence="1">
    <location>
        <begin position="338"/>
        <end position="358"/>
    </location>
</feature>
<evidence type="ECO:0000313" key="3">
    <source>
        <dbReference type="Proteomes" id="UP000001880"/>
    </source>
</evidence>
<feature type="transmembrane region" description="Helical" evidence="1">
    <location>
        <begin position="914"/>
        <end position="934"/>
    </location>
</feature>
<dbReference type="PANTHER" id="PTHR32063">
    <property type="match status" value="1"/>
</dbReference>
<dbReference type="AlphaFoldDB" id="D0LNZ3"/>
<organism evidence="2 3">
    <name type="scientific">Haliangium ochraceum (strain DSM 14365 / JCM 11303 / SMP-2)</name>
    <dbReference type="NCBI Taxonomy" id="502025"/>
    <lineage>
        <taxon>Bacteria</taxon>
        <taxon>Pseudomonadati</taxon>
        <taxon>Myxococcota</taxon>
        <taxon>Polyangia</taxon>
        <taxon>Haliangiales</taxon>
        <taxon>Kofleriaceae</taxon>
        <taxon>Haliangium</taxon>
    </lineage>
</organism>
<dbReference type="GO" id="GO:0042910">
    <property type="term" value="F:xenobiotic transmembrane transporter activity"/>
    <property type="evidence" value="ECO:0007669"/>
    <property type="project" value="TreeGrafter"/>
</dbReference>
<keyword evidence="3" id="KW-1185">Reference proteome</keyword>
<dbReference type="PRINTS" id="PR00702">
    <property type="entry name" value="ACRIFLAVINRP"/>
</dbReference>
<proteinExistence type="predicted"/>
<feature type="transmembrane region" description="Helical" evidence="1">
    <location>
        <begin position="468"/>
        <end position="491"/>
    </location>
</feature>
<dbReference type="Gene3D" id="1.20.1640.10">
    <property type="entry name" value="Multidrug efflux transporter AcrB transmembrane domain"/>
    <property type="match status" value="2"/>
</dbReference>
<evidence type="ECO:0000256" key="1">
    <source>
        <dbReference type="SAM" id="Phobius"/>
    </source>
</evidence>
<dbReference type="EMBL" id="CP001804">
    <property type="protein sequence ID" value="ACY18819.1"/>
    <property type="molecule type" value="Genomic_DNA"/>
</dbReference>
<reference evidence="2 3" key="1">
    <citation type="journal article" date="2010" name="Stand. Genomic Sci.">
        <title>Complete genome sequence of Haliangium ochraceum type strain (SMP-2).</title>
        <authorList>
            <consortium name="US DOE Joint Genome Institute (JGI-PGF)"/>
            <person name="Ivanova N."/>
            <person name="Daum C."/>
            <person name="Lang E."/>
            <person name="Abt B."/>
            <person name="Kopitz M."/>
            <person name="Saunders E."/>
            <person name="Lapidus A."/>
            <person name="Lucas S."/>
            <person name="Glavina Del Rio T."/>
            <person name="Nolan M."/>
            <person name="Tice H."/>
            <person name="Copeland A."/>
            <person name="Cheng J.F."/>
            <person name="Chen F."/>
            <person name="Bruce D."/>
            <person name="Goodwin L."/>
            <person name="Pitluck S."/>
            <person name="Mavromatis K."/>
            <person name="Pati A."/>
            <person name="Mikhailova N."/>
            <person name="Chen A."/>
            <person name="Palaniappan K."/>
            <person name="Land M."/>
            <person name="Hauser L."/>
            <person name="Chang Y.J."/>
            <person name="Jeffries C.D."/>
            <person name="Detter J.C."/>
            <person name="Brettin T."/>
            <person name="Rohde M."/>
            <person name="Goker M."/>
            <person name="Bristow J."/>
            <person name="Markowitz V."/>
            <person name="Eisen J.A."/>
            <person name="Hugenholtz P."/>
            <person name="Kyrpides N.C."/>
            <person name="Klenk H.P."/>
        </authorList>
    </citation>
    <scope>NUCLEOTIDE SEQUENCE [LARGE SCALE GENOMIC DNA]</scope>
    <source>
        <strain evidence="3">DSM 14365 / CIP 107738 / JCM 11303 / AJ 13395 / SMP-2</strain>
    </source>
</reference>
<dbReference type="Gene3D" id="3.30.2090.10">
    <property type="entry name" value="Multidrug efflux transporter AcrB TolC docking domain, DN and DC subdomains"/>
    <property type="match status" value="2"/>
</dbReference>
<dbReference type="OrthoDB" id="9759330at2"/>
<gene>
    <name evidence="2" type="ordered locus">Hoch_6349</name>
</gene>
<dbReference type="eggNOG" id="COG0841">
    <property type="taxonomic scope" value="Bacteria"/>
</dbReference>
<dbReference type="Gene3D" id="3.30.70.1320">
    <property type="entry name" value="Multidrug efflux transporter AcrB pore domain like"/>
    <property type="match status" value="1"/>
</dbReference>
<feature type="transmembrane region" description="Helical" evidence="1">
    <location>
        <begin position="365"/>
        <end position="385"/>
    </location>
</feature>
<dbReference type="Pfam" id="PF00873">
    <property type="entry name" value="ACR_tran"/>
    <property type="match status" value="1"/>
</dbReference>
<dbReference type="RefSeq" id="WP_012831411.1">
    <property type="nucleotide sequence ID" value="NC_013440.1"/>
</dbReference>
<dbReference type="InterPro" id="IPR001036">
    <property type="entry name" value="Acrflvin-R"/>
</dbReference>
<dbReference type="Proteomes" id="UP000001880">
    <property type="component" value="Chromosome"/>
</dbReference>
<name>D0LNZ3_HALO1</name>
<keyword evidence="1" id="KW-1133">Transmembrane helix</keyword>
<feature type="transmembrane region" description="Helical" evidence="1">
    <location>
        <begin position="1026"/>
        <end position="1050"/>
    </location>
</feature>